<comment type="similarity">
    <text evidence="3 12">Belongs to the organic radical-activating enzymes family.</text>
</comment>
<proteinExistence type="inferred from homology"/>
<evidence type="ECO:0000256" key="5">
    <source>
        <dbReference type="ARBA" id="ARBA00022485"/>
    </source>
</evidence>
<dbReference type="SFLD" id="SFLDG01063">
    <property type="entry name" value="activating_enzymes__group_1"/>
    <property type="match status" value="1"/>
</dbReference>
<keyword evidence="5" id="KW-0004">4Fe-4S</keyword>
<keyword evidence="10" id="KW-0411">Iron-sulfur</keyword>
<dbReference type="NCBIfam" id="TIGR02491">
    <property type="entry name" value="NrdG"/>
    <property type="match status" value="1"/>
</dbReference>
<evidence type="ECO:0000256" key="3">
    <source>
        <dbReference type="ARBA" id="ARBA00009777"/>
    </source>
</evidence>
<keyword evidence="14" id="KW-1185">Reference proteome</keyword>
<dbReference type="SUPFAM" id="SSF102114">
    <property type="entry name" value="Radical SAM enzymes"/>
    <property type="match status" value="1"/>
</dbReference>
<dbReference type="InterPro" id="IPR013785">
    <property type="entry name" value="Aldolase_TIM"/>
</dbReference>
<dbReference type="PROSITE" id="PS01087">
    <property type="entry name" value="RADICAL_ACTIVATING"/>
    <property type="match status" value="1"/>
</dbReference>
<evidence type="ECO:0000256" key="1">
    <source>
        <dbReference type="ARBA" id="ARBA00001966"/>
    </source>
</evidence>
<evidence type="ECO:0000256" key="11">
    <source>
        <dbReference type="ARBA" id="ARBA00047365"/>
    </source>
</evidence>
<evidence type="ECO:0000256" key="2">
    <source>
        <dbReference type="ARBA" id="ARBA00003852"/>
    </source>
</evidence>
<dbReference type="RefSeq" id="WP_087202027.1">
    <property type="nucleotide sequence ID" value="NZ_CP173660.1"/>
</dbReference>
<evidence type="ECO:0000256" key="6">
    <source>
        <dbReference type="ARBA" id="ARBA00022691"/>
    </source>
</evidence>
<dbReference type="Proteomes" id="UP000779049">
    <property type="component" value="Unassembled WGS sequence"/>
</dbReference>
<evidence type="ECO:0000256" key="12">
    <source>
        <dbReference type="PIRNR" id="PIRNR000368"/>
    </source>
</evidence>
<reference evidence="13 14" key="1">
    <citation type="journal article" date="2020" name="New Microbes New Infect">
        <title>Sellimonas caecigallum sp. nov., description and genome sequence of a new member of the Sellimonas genus isolated from the cecum of feral chicken.</title>
        <authorList>
            <person name="Wongkuna S."/>
            <person name="Ghimire S."/>
            <person name="Antony L."/>
            <person name="Chankhamhaengdecha S."/>
            <person name="Janvilisri T."/>
            <person name="Scaria J."/>
        </authorList>
    </citation>
    <scope>NUCLEOTIDE SEQUENCE [LARGE SCALE GENOMIC DNA]</scope>
    <source>
        <strain evidence="13 14">SW451</strain>
    </source>
</reference>
<dbReference type="InterPro" id="IPR001989">
    <property type="entry name" value="Radical_activat_CS"/>
</dbReference>
<dbReference type="SFLD" id="SFLDF00299">
    <property type="entry name" value="anaerobic_ribonucleoside-triph"/>
    <property type="match status" value="1"/>
</dbReference>
<organism evidence="13 14">
    <name type="scientific">Sellimonas caecigallum</name>
    <dbReference type="NCBI Taxonomy" id="2592333"/>
    <lineage>
        <taxon>Bacteria</taxon>
        <taxon>Bacillati</taxon>
        <taxon>Bacillota</taxon>
        <taxon>Clostridia</taxon>
        <taxon>Lachnospirales</taxon>
        <taxon>Lachnospiraceae</taxon>
        <taxon>Sellimonas</taxon>
    </lineage>
</organism>
<dbReference type="EC" id="1.97.1.-" evidence="12"/>
<dbReference type="InterPro" id="IPR034457">
    <property type="entry name" value="Organic_radical-activating"/>
</dbReference>
<dbReference type="InterPro" id="IPR012837">
    <property type="entry name" value="NrdG"/>
</dbReference>
<comment type="catalytic activity">
    <reaction evidence="11">
        <text>glycyl-[protein] + reduced [flavodoxin] + S-adenosyl-L-methionine = glycin-2-yl radical-[protein] + semiquinone [flavodoxin] + 5'-deoxyadenosine + L-methionine + H(+)</text>
        <dbReference type="Rhea" id="RHEA:61976"/>
        <dbReference type="Rhea" id="RHEA-COMP:10622"/>
        <dbReference type="Rhea" id="RHEA-COMP:14480"/>
        <dbReference type="Rhea" id="RHEA-COMP:15993"/>
        <dbReference type="Rhea" id="RHEA-COMP:15994"/>
        <dbReference type="ChEBI" id="CHEBI:15378"/>
        <dbReference type="ChEBI" id="CHEBI:17319"/>
        <dbReference type="ChEBI" id="CHEBI:29947"/>
        <dbReference type="ChEBI" id="CHEBI:32722"/>
        <dbReference type="ChEBI" id="CHEBI:57618"/>
        <dbReference type="ChEBI" id="CHEBI:57844"/>
        <dbReference type="ChEBI" id="CHEBI:59789"/>
        <dbReference type="ChEBI" id="CHEBI:140311"/>
    </reaction>
</comment>
<keyword evidence="7" id="KW-0479">Metal-binding</keyword>
<dbReference type="SFLD" id="SFLDS00029">
    <property type="entry name" value="Radical_SAM"/>
    <property type="match status" value="1"/>
</dbReference>
<comment type="function">
    <text evidence="2 12">Activation of anaerobic ribonucleoside-triphosphate reductase under anaerobic conditions by generation of an organic free radical, using S-adenosylmethionine and reduced flavodoxin as cosubstrates to produce 5'-deoxy-adenosine.</text>
</comment>
<dbReference type="CDD" id="cd01335">
    <property type="entry name" value="Radical_SAM"/>
    <property type="match status" value="1"/>
</dbReference>
<keyword evidence="6" id="KW-0949">S-adenosyl-L-methionine</keyword>
<keyword evidence="8 12" id="KW-0560">Oxidoreductase</keyword>
<dbReference type="SFLD" id="SFLDG01066">
    <property type="entry name" value="organic_radical-activating_enz"/>
    <property type="match status" value="1"/>
</dbReference>
<keyword evidence="9" id="KW-0408">Iron</keyword>
<evidence type="ECO:0000313" key="14">
    <source>
        <dbReference type="Proteomes" id="UP000779049"/>
    </source>
</evidence>
<evidence type="ECO:0000256" key="8">
    <source>
        <dbReference type="ARBA" id="ARBA00023002"/>
    </source>
</evidence>
<evidence type="ECO:0000256" key="9">
    <source>
        <dbReference type="ARBA" id="ARBA00023004"/>
    </source>
</evidence>
<dbReference type="Pfam" id="PF13353">
    <property type="entry name" value="Fer4_12"/>
    <property type="match status" value="1"/>
</dbReference>
<protein>
    <recommendedName>
        <fullName evidence="4 12">Anaerobic ribonucleoside-triphosphate reductase-activating protein</fullName>
        <ecNumber evidence="12">1.97.1.-</ecNumber>
    </recommendedName>
</protein>
<sequence>MNYADIKKWDVANGPGIRVSLFVSGCTHRCKGCFNEEAWDFEYGKPFTKETEDIILKELEKSYYKGFTLLGGEPFEYSNQKVLAPFLKRVREKFPDISIWCYSGYLFDKEITGKMLPKWAETAEMLKYIDVIVDGRFVEEQKKVNLLFRGSENQRIIEVRKSLEAGRPILWEPPEYIHVVVDENPHEVGVAPEICGK</sequence>
<evidence type="ECO:0000256" key="4">
    <source>
        <dbReference type="ARBA" id="ARBA00014281"/>
    </source>
</evidence>
<accession>A0ABS7L7U3</accession>
<dbReference type="PIRSF" id="PIRSF000368">
    <property type="entry name" value="NrdG"/>
    <property type="match status" value="1"/>
</dbReference>
<evidence type="ECO:0000256" key="7">
    <source>
        <dbReference type="ARBA" id="ARBA00022723"/>
    </source>
</evidence>
<gene>
    <name evidence="13" type="primary">nrdG</name>
    <name evidence="13" type="ORF">FLB61_08745</name>
</gene>
<dbReference type="InterPro" id="IPR058240">
    <property type="entry name" value="rSAM_sf"/>
</dbReference>
<dbReference type="PANTHER" id="PTHR30352:SF2">
    <property type="entry name" value="ANAEROBIC RIBONUCLEOSIDE-TRIPHOSPHATE REDUCTASE-ACTIVATING PROTEIN"/>
    <property type="match status" value="1"/>
</dbReference>
<dbReference type="InterPro" id="IPR007197">
    <property type="entry name" value="rSAM"/>
</dbReference>
<comment type="caution">
    <text evidence="13">The sequence shown here is derived from an EMBL/GenBank/DDBJ whole genome shotgun (WGS) entry which is preliminary data.</text>
</comment>
<name>A0ABS7L7U3_9FIRM</name>
<evidence type="ECO:0000313" key="13">
    <source>
        <dbReference type="EMBL" id="MBY0759171.1"/>
    </source>
</evidence>
<comment type="cofactor">
    <cofactor evidence="1">
        <name>[4Fe-4S] cluster</name>
        <dbReference type="ChEBI" id="CHEBI:49883"/>
    </cofactor>
</comment>
<dbReference type="EMBL" id="VIRV01000011">
    <property type="protein sequence ID" value="MBY0759171.1"/>
    <property type="molecule type" value="Genomic_DNA"/>
</dbReference>
<evidence type="ECO:0000256" key="10">
    <source>
        <dbReference type="ARBA" id="ARBA00023014"/>
    </source>
</evidence>
<dbReference type="PANTHER" id="PTHR30352">
    <property type="entry name" value="PYRUVATE FORMATE-LYASE-ACTIVATING ENZYME"/>
    <property type="match status" value="1"/>
</dbReference>
<dbReference type="Gene3D" id="3.20.20.70">
    <property type="entry name" value="Aldolase class I"/>
    <property type="match status" value="1"/>
</dbReference>